<keyword evidence="3" id="KW-1185">Reference proteome</keyword>
<organism evidence="1 3">
    <name type="scientific">Araneus ventricosus</name>
    <name type="common">Orbweaver spider</name>
    <name type="synonym">Epeira ventricosa</name>
    <dbReference type="NCBI Taxonomy" id="182803"/>
    <lineage>
        <taxon>Eukaryota</taxon>
        <taxon>Metazoa</taxon>
        <taxon>Ecdysozoa</taxon>
        <taxon>Arthropoda</taxon>
        <taxon>Chelicerata</taxon>
        <taxon>Arachnida</taxon>
        <taxon>Araneae</taxon>
        <taxon>Araneomorphae</taxon>
        <taxon>Entelegynae</taxon>
        <taxon>Araneoidea</taxon>
        <taxon>Araneidae</taxon>
        <taxon>Araneus</taxon>
    </lineage>
</organism>
<dbReference type="OrthoDB" id="6434150at2759"/>
<proteinExistence type="predicted"/>
<evidence type="ECO:0000313" key="1">
    <source>
        <dbReference type="EMBL" id="GBN89230.1"/>
    </source>
</evidence>
<name>A0A4Y2SP66_ARAVE</name>
<gene>
    <name evidence="1" type="ORF">AVEN_214238_1</name>
    <name evidence="2" type="ORF">AVEN_237481_1</name>
</gene>
<sequence length="151" mass="17437">MILYSTVAERIVVHGATAWAPNLTSRQKNILITIQRKFLLFITGAYRTTPTASLKSITVILPLYIRAEQEAVYVRVARLRRREYFLREEFIPEDFEAKDLYLRHHPAKFDLNNRINLSPYNIDSKGLNIYTDDSKMEGNAGSAFVVLQDKT</sequence>
<reference evidence="1 3" key="1">
    <citation type="journal article" date="2019" name="Sci. Rep.">
        <title>Orb-weaving spider Araneus ventricosus genome elucidates the spidroin gene catalogue.</title>
        <authorList>
            <person name="Kono N."/>
            <person name="Nakamura H."/>
            <person name="Ohtoshi R."/>
            <person name="Moran D.A.P."/>
            <person name="Shinohara A."/>
            <person name="Yoshida Y."/>
            <person name="Fujiwara M."/>
            <person name="Mori M."/>
            <person name="Tomita M."/>
            <person name="Arakawa K."/>
        </authorList>
    </citation>
    <scope>NUCLEOTIDE SEQUENCE [LARGE SCALE GENOMIC DNA]</scope>
</reference>
<comment type="caution">
    <text evidence="1">The sequence shown here is derived from an EMBL/GenBank/DDBJ whole genome shotgun (WGS) entry which is preliminary data.</text>
</comment>
<evidence type="ECO:0000313" key="3">
    <source>
        <dbReference type="Proteomes" id="UP000499080"/>
    </source>
</evidence>
<dbReference type="Proteomes" id="UP000499080">
    <property type="component" value="Unassembled WGS sequence"/>
</dbReference>
<dbReference type="EMBL" id="BGPR01022684">
    <property type="protein sequence ID" value="GBN89230.1"/>
    <property type="molecule type" value="Genomic_DNA"/>
</dbReference>
<accession>A0A4Y2SP66</accession>
<protein>
    <submittedName>
        <fullName evidence="1">Uncharacterized protein</fullName>
    </submittedName>
</protein>
<dbReference type="EMBL" id="BGPR01022685">
    <property type="protein sequence ID" value="GBN89233.1"/>
    <property type="molecule type" value="Genomic_DNA"/>
</dbReference>
<dbReference type="AlphaFoldDB" id="A0A4Y2SP66"/>
<evidence type="ECO:0000313" key="2">
    <source>
        <dbReference type="EMBL" id="GBN89233.1"/>
    </source>
</evidence>